<dbReference type="Gene3D" id="3.80.10.10">
    <property type="entry name" value="Ribonuclease Inhibitor"/>
    <property type="match status" value="2"/>
</dbReference>
<evidence type="ECO:0000256" key="7">
    <source>
        <dbReference type="ARBA" id="ARBA00047304"/>
    </source>
</evidence>
<dbReference type="PROSITE" id="PS50104">
    <property type="entry name" value="TIR"/>
    <property type="match status" value="1"/>
</dbReference>
<dbReference type="InterPro" id="IPR002182">
    <property type="entry name" value="NB-ARC"/>
</dbReference>
<comment type="caution">
    <text evidence="10">The sequence shown here is derived from an EMBL/GenBank/DDBJ whole genome shotgun (WGS) entry which is preliminary data.</text>
</comment>
<keyword evidence="2" id="KW-0433">Leucine-rich repeat</keyword>
<evidence type="ECO:0000313" key="11">
    <source>
        <dbReference type="Proteomes" id="UP000796880"/>
    </source>
</evidence>
<dbReference type="Pfam" id="PF23286">
    <property type="entry name" value="LRR_13"/>
    <property type="match status" value="1"/>
</dbReference>
<dbReference type="Pfam" id="PF13855">
    <property type="entry name" value="LRR_8"/>
    <property type="match status" value="1"/>
</dbReference>
<protein>
    <recommendedName>
        <fullName evidence="1">ADP-ribosyl cyclase/cyclic ADP-ribose hydrolase</fullName>
        <ecNumber evidence="1">3.2.2.6</ecNumber>
    </recommendedName>
</protein>
<dbReference type="InterPro" id="IPR044974">
    <property type="entry name" value="Disease_R_plants"/>
</dbReference>
<dbReference type="GO" id="GO:0061809">
    <property type="term" value="F:NAD+ nucleosidase activity, cyclic ADP-ribose generating"/>
    <property type="evidence" value="ECO:0007669"/>
    <property type="project" value="UniProtKB-EC"/>
</dbReference>
<evidence type="ECO:0000256" key="4">
    <source>
        <dbReference type="ARBA" id="ARBA00022801"/>
    </source>
</evidence>
<evidence type="ECO:0000256" key="3">
    <source>
        <dbReference type="ARBA" id="ARBA00022737"/>
    </source>
</evidence>
<dbReference type="AlphaFoldDB" id="A0A8K0HB33"/>
<dbReference type="Pfam" id="PF01582">
    <property type="entry name" value="TIR"/>
    <property type="match status" value="2"/>
</dbReference>
<evidence type="ECO:0000256" key="1">
    <source>
        <dbReference type="ARBA" id="ARBA00011982"/>
    </source>
</evidence>
<dbReference type="InterPro" id="IPR058546">
    <property type="entry name" value="RPS4B/Roq1-like_LRR"/>
</dbReference>
<dbReference type="InterPro" id="IPR001611">
    <property type="entry name" value="Leu-rich_rpt"/>
</dbReference>
<keyword evidence="4" id="KW-0378">Hydrolase</keyword>
<dbReference type="SUPFAM" id="SSF52540">
    <property type="entry name" value="P-loop containing nucleoside triphosphate hydrolases"/>
    <property type="match status" value="1"/>
</dbReference>
<evidence type="ECO:0000256" key="5">
    <source>
        <dbReference type="ARBA" id="ARBA00022821"/>
    </source>
</evidence>
<dbReference type="EC" id="3.2.2.6" evidence="1"/>
<dbReference type="PRINTS" id="PR00364">
    <property type="entry name" value="DISEASERSIST"/>
</dbReference>
<dbReference type="SUPFAM" id="SSF52200">
    <property type="entry name" value="Toll/Interleukin receptor TIR domain"/>
    <property type="match status" value="1"/>
</dbReference>
<evidence type="ECO:0000259" key="9">
    <source>
        <dbReference type="PROSITE" id="PS50104"/>
    </source>
</evidence>
<evidence type="ECO:0000256" key="2">
    <source>
        <dbReference type="ARBA" id="ARBA00022614"/>
    </source>
</evidence>
<evidence type="ECO:0000256" key="6">
    <source>
        <dbReference type="ARBA" id="ARBA00023027"/>
    </source>
</evidence>
<dbReference type="InterPro" id="IPR000157">
    <property type="entry name" value="TIR_dom"/>
</dbReference>
<feature type="region of interest" description="Disordered" evidence="8">
    <location>
        <begin position="1148"/>
        <end position="1183"/>
    </location>
</feature>
<dbReference type="Gene3D" id="1.10.8.430">
    <property type="entry name" value="Helical domain of apoptotic protease-activating factors"/>
    <property type="match status" value="1"/>
</dbReference>
<organism evidence="10 11">
    <name type="scientific">Rhamnella rubrinervis</name>
    <dbReference type="NCBI Taxonomy" id="2594499"/>
    <lineage>
        <taxon>Eukaryota</taxon>
        <taxon>Viridiplantae</taxon>
        <taxon>Streptophyta</taxon>
        <taxon>Embryophyta</taxon>
        <taxon>Tracheophyta</taxon>
        <taxon>Spermatophyta</taxon>
        <taxon>Magnoliopsida</taxon>
        <taxon>eudicotyledons</taxon>
        <taxon>Gunneridae</taxon>
        <taxon>Pentapetalae</taxon>
        <taxon>rosids</taxon>
        <taxon>fabids</taxon>
        <taxon>Rosales</taxon>
        <taxon>Rhamnaceae</taxon>
        <taxon>rhamnoid group</taxon>
        <taxon>Rhamneae</taxon>
        <taxon>Rhamnella</taxon>
    </lineage>
</organism>
<dbReference type="InterPro" id="IPR032675">
    <property type="entry name" value="LRR_dom_sf"/>
</dbReference>
<feature type="compositionally biased region" description="Acidic residues" evidence="8">
    <location>
        <begin position="1161"/>
        <end position="1170"/>
    </location>
</feature>
<keyword evidence="3" id="KW-0677">Repeat</keyword>
<name>A0A8K0HB33_9ROSA</name>
<comment type="catalytic activity">
    <reaction evidence="7">
        <text>NAD(+) + H2O = ADP-D-ribose + nicotinamide + H(+)</text>
        <dbReference type="Rhea" id="RHEA:16301"/>
        <dbReference type="ChEBI" id="CHEBI:15377"/>
        <dbReference type="ChEBI" id="CHEBI:15378"/>
        <dbReference type="ChEBI" id="CHEBI:17154"/>
        <dbReference type="ChEBI" id="CHEBI:57540"/>
        <dbReference type="ChEBI" id="CHEBI:57967"/>
        <dbReference type="EC" id="3.2.2.6"/>
    </reaction>
    <physiologicalReaction direction="left-to-right" evidence="7">
        <dbReference type="Rhea" id="RHEA:16302"/>
    </physiologicalReaction>
</comment>
<dbReference type="GO" id="GO:0043531">
    <property type="term" value="F:ADP binding"/>
    <property type="evidence" value="ECO:0007669"/>
    <property type="project" value="InterPro"/>
</dbReference>
<proteinExistence type="predicted"/>
<sequence length="1183" mass="134529">MACFPCSSAILSPEEKRYDVFLSFRGEDVRNTFASYLYAALYDKQILTFMDHKLERGDEVSSTLWEAIKESMIQLLFSRKTMPLQHGNGSYEAALARLEERFKDRIEMVHQWRAALTEAASLSGFASREFRPEINLIRKIVEDILLKLPRYSSWNIKHCNERLFAIEERMEEIEKLLDICSRDVRIVGIWGMGGIGKTTLASAVFQRFSCSHFEGRTYLWNVRQEYESFGPNYLRKKLLTDLLKDEANIVSMDTPFVASPIILDRLRRKKVLIILDDVDSSIQLETLIEGYHQLAPGSRIIVTSRNKQVLVKVAGKIHKVEGLNDIESLKLFHLHAFGKNSLAADYEILSKNVASYANGNPLAIKVLGCFLHSKSKDEWESALEKLKRIPNKDILKVLRISYEGLDDETIRNLFLDIACFFDHPFTREYAESTLGGGDSFAKIGISTLIDNSLIEIYREEETMLCMHDLIRQMGWSIVSDEHKEPGNRSRLFDAKDVCQILEKNTGTEAIEGIVFNMSQIKREVRLSRTTFSRMHNLRILKIVCDNIDGNKCKLYLPQGLESLVSHELRCFQWDIYPLKSLPSDFTPDNLVELILRHSHLKQLGNHIVQSLPKLKIMDLSNSKLLTEIADLSRAPNLESLNLEGCTSMFHILSSIQNLHKLTYLNLNGCTNLRDLHEISGLRGYLDLVKRGDIKNLLNKVCQLNFTFLNSSITSSMTNLSLCSPSSSITQKFPMNLTSLRLGGTTIEAVPSSIWCLPSLVLLDLHDCTKLKSVPTSICKLKSLETIFLDGCSNLEEFPEILETMEFLNFIDMTGTAIKKLPESIENLIGLRELHLNNCKDIEFLPSTLCNLSCLFSMLLDNCSKLQTLPPCPLDLQGLSLKNCGSLKLISELPSSLDELDASYCTSLESISSWTSPLLYKMDNFDSFGGGRLKLTNCSKLDSSTRNNFLENGAAFFMMLREMLSKHTVIETETDDDVEFVYGCYPGDEIPEQFSFQSCGPLLDVKLPPYWNSDDLLGVIFCVVIDPIKIDPDMSCMICYQINDGDDHMCNRSVQFGELEINSDHVFTWFNTKQVNGRNWISTYSNVTDFYFDVWSFSYHGQSRYASIGSEYCKVKKCGIRFVYMNDLEQFAPGKGVVGFHDDYGEPHSPSILCKRRFDDGKQEDDDDDDESQPKTNTKKIKLA</sequence>
<dbReference type="Pfam" id="PF23282">
    <property type="entry name" value="WHD_ROQ1"/>
    <property type="match status" value="1"/>
</dbReference>
<evidence type="ECO:0000313" key="10">
    <source>
        <dbReference type="EMBL" id="KAF3449341.1"/>
    </source>
</evidence>
<dbReference type="Gene3D" id="3.40.50.300">
    <property type="entry name" value="P-loop containing nucleotide triphosphate hydrolases"/>
    <property type="match status" value="1"/>
</dbReference>
<keyword evidence="11" id="KW-1185">Reference proteome</keyword>
<dbReference type="SUPFAM" id="SSF52058">
    <property type="entry name" value="L domain-like"/>
    <property type="match status" value="1"/>
</dbReference>
<gene>
    <name evidence="10" type="ORF">FNV43_RR10069</name>
</gene>
<dbReference type="OrthoDB" id="1936883at2759"/>
<dbReference type="Proteomes" id="UP000796880">
    <property type="component" value="Unassembled WGS sequence"/>
</dbReference>
<keyword evidence="5" id="KW-0611">Plant defense</keyword>
<dbReference type="Pfam" id="PF20160">
    <property type="entry name" value="C-JID"/>
    <property type="match status" value="1"/>
</dbReference>
<feature type="domain" description="TIR" evidence="9">
    <location>
        <begin position="16"/>
        <end position="148"/>
    </location>
</feature>
<dbReference type="GO" id="GO:0006952">
    <property type="term" value="P:defense response"/>
    <property type="evidence" value="ECO:0007669"/>
    <property type="project" value="InterPro"/>
</dbReference>
<dbReference type="InterPro" id="IPR035897">
    <property type="entry name" value="Toll_tir_struct_dom_sf"/>
</dbReference>
<dbReference type="PANTHER" id="PTHR11017">
    <property type="entry name" value="LEUCINE-RICH REPEAT-CONTAINING PROTEIN"/>
    <property type="match status" value="1"/>
</dbReference>
<dbReference type="InterPro" id="IPR058192">
    <property type="entry name" value="WHD_ROQ1-like"/>
</dbReference>
<dbReference type="SMART" id="SM00255">
    <property type="entry name" value="TIR"/>
    <property type="match status" value="1"/>
</dbReference>
<keyword evidence="6" id="KW-0520">NAD</keyword>
<dbReference type="InterPro" id="IPR027417">
    <property type="entry name" value="P-loop_NTPase"/>
</dbReference>
<dbReference type="PANTHER" id="PTHR11017:SF479">
    <property type="entry name" value="DISEASE RESISTANCE PROTEIN (TIR-NBS-LRR CLASS) FAMILY"/>
    <property type="match status" value="1"/>
</dbReference>
<evidence type="ECO:0000256" key="8">
    <source>
        <dbReference type="SAM" id="MobiDB-lite"/>
    </source>
</evidence>
<dbReference type="InterPro" id="IPR042197">
    <property type="entry name" value="Apaf_helical"/>
</dbReference>
<reference evidence="10" key="1">
    <citation type="submission" date="2020-03" db="EMBL/GenBank/DDBJ databases">
        <title>A high-quality chromosome-level genome assembly of a woody plant with both climbing and erect habits, Rhamnella rubrinervis.</title>
        <authorList>
            <person name="Lu Z."/>
            <person name="Yang Y."/>
            <person name="Zhu X."/>
            <person name="Sun Y."/>
        </authorList>
    </citation>
    <scope>NUCLEOTIDE SEQUENCE</scope>
    <source>
        <strain evidence="10">BYM</strain>
        <tissue evidence="10">Leaf</tissue>
    </source>
</reference>
<dbReference type="Gene3D" id="3.40.50.10140">
    <property type="entry name" value="Toll/interleukin-1 receptor homology (TIR) domain"/>
    <property type="match status" value="2"/>
</dbReference>
<dbReference type="GO" id="GO:0007165">
    <property type="term" value="P:signal transduction"/>
    <property type="evidence" value="ECO:0007669"/>
    <property type="project" value="InterPro"/>
</dbReference>
<dbReference type="Pfam" id="PF00931">
    <property type="entry name" value="NB-ARC"/>
    <property type="match status" value="1"/>
</dbReference>
<accession>A0A8K0HB33</accession>
<dbReference type="InterPro" id="IPR045344">
    <property type="entry name" value="C-JID"/>
</dbReference>
<dbReference type="EMBL" id="VOIH02000004">
    <property type="protein sequence ID" value="KAF3449341.1"/>
    <property type="molecule type" value="Genomic_DNA"/>
</dbReference>